<evidence type="ECO:0000256" key="1">
    <source>
        <dbReference type="SAM" id="Phobius"/>
    </source>
</evidence>
<feature type="transmembrane region" description="Helical" evidence="1">
    <location>
        <begin position="64"/>
        <end position="89"/>
    </location>
</feature>
<feature type="transmembrane region" description="Helical" evidence="1">
    <location>
        <begin position="116"/>
        <end position="144"/>
    </location>
</feature>
<feature type="transmembrane region" description="Helical" evidence="1">
    <location>
        <begin position="269"/>
        <end position="288"/>
    </location>
</feature>
<dbReference type="EMBL" id="JBHMDO010000056">
    <property type="protein sequence ID" value="MFB9331093.1"/>
    <property type="molecule type" value="Genomic_DNA"/>
</dbReference>
<feature type="transmembrane region" description="Helical" evidence="1">
    <location>
        <begin position="150"/>
        <end position="171"/>
    </location>
</feature>
<sequence length="293" mass="32133">MITIMLMTWKELLRKRVLVLTLLMTAVFLVAFWFVADTLGYRNMGVFHRGGDIDLIEQFTRGAFILMLGFFFGGFVLAFLAIFSSFSAIAGEAEQGVMQALLPRPIPRWKWYAGRWLGYVSLGIGYALVLFVSILAVTGAHAGIPRDLGLLVRSFLLFASVVPLIISVSMLGSGFFSALGNGVFMTMLYGAGWLGGMIEKLSGSLDLDEKLMQPLNTITGLMSLSMPADAIQRQMLAELLSYDQLTGFLPLTDNVFSLFAFGNLPSASFMLYAAAYGAAAFALGLLRFQRKDF</sequence>
<organism evidence="2 3">
    <name type="scientific">Paenibacillus aurantiacus</name>
    <dbReference type="NCBI Taxonomy" id="1936118"/>
    <lineage>
        <taxon>Bacteria</taxon>
        <taxon>Bacillati</taxon>
        <taxon>Bacillota</taxon>
        <taxon>Bacilli</taxon>
        <taxon>Bacillales</taxon>
        <taxon>Paenibacillaceae</taxon>
        <taxon>Paenibacillus</taxon>
    </lineage>
</organism>
<name>A0ABV5L349_9BACL</name>
<feature type="transmembrane region" description="Helical" evidence="1">
    <location>
        <begin position="178"/>
        <end position="198"/>
    </location>
</feature>
<keyword evidence="1" id="KW-0472">Membrane</keyword>
<dbReference type="Proteomes" id="UP001589747">
    <property type="component" value="Unassembled WGS sequence"/>
</dbReference>
<evidence type="ECO:0000313" key="3">
    <source>
        <dbReference type="Proteomes" id="UP001589747"/>
    </source>
</evidence>
<comment type="caution">
    <text evidence="2">The sequence shown here is derived from an EMBL/GenBank/DDBJ whole genome shotgun (WGS) entry which is preliminary data.</text>
</comment>
<dbReference type="Pfam" id="PF12679">
    <property type="entry name" value="ABC2_membrane_2"/>
    <property type="match status" value="1"/>
</dbReference>
<evidence type="ECO:0000313" key="2">
    <source>
        <dbReference type="EMBL" id="MFB9331093.1"/>
    </source>
</evidence>
<dbReference type="PANTHER" id="PTHR43471">
    <property type="entry name" value="ABC TRANSPORTER PERMEASE"/>
    <property type="match status" value="1"/>
</dbReference>
<gene>
    <name evidence="2" type="ORF">ACFFSY_34600</name>
</gene>
<dbReference type="RefSeq" id="WP_377503103.1">
    <property type="nucleotide sequence ID" value="NZ_JBHMDO010000056.1"/>
</dbReference>
<keyword evidence="1" id="KW-1133">Transmembrane helix</keyword>
<keyword evidence="1" id="KW-0812">Transmembrane</keyword>
<reference evidence="2 3" key="1">
    <citation type="submission" date="2024-09" db="EMBL/GenBank/DDBJ databases">
        <authorList>
            <person name="Sun Q."/>
            <person name="Mori K."/>
        </authorList>
    </citation>
    <scope>NUCLEOTIDE SEQUENCE [LARGE SCALE GENOMIC DNA]</scope>
    <source>
        <strain evidence="2 3">TISTR 2452</strain>
    </source>
</reference>
<accession>A0ABV5L349</accession>
<keyword evidence="3" id="KW-1185">Reference proteome</keyword>
<protein>
    <submittedName>
        <fullName evidence="2">ABC transporter permease</fullName>
    </submittedName>
</protein>
<proteinExistence type="predicted"/>